<feature type="binding site" evidence="9">
    <location>
        <position position="152"/>
    </location>
    <ligand>
        <name>cob(II)alamin</name>
        <dbReference type="ChEBI" id="CHEBI:16304"/>
    </ligand>
</feature>
<proteinExistence type="inferred from homology"/>
<feature type="binding site" evidence="9">
    <location>
        <position position="234"/>
    </location>
    <ligand>
        <name>cob(II)alamin</name>
        <dbReference type="ChEBI" id="CHEBI:16304"/>
    </ligand>
</feature>
<feature type="active site" description="Proton donor" evidence="9">
    <location>
        <position position="152"/>
    </location>
</feature>
<evidence type="ECO:0000313" key="11">
    <source>
        <dbReference type="EMBL" id="TYL86996.1"/>
    </source>
</evidence>
<comment type="caution">
    <text evidence="11">The sequence shown here is derived from an EMBL/GenBank/DDBJ whole genome shotgun (WGS) entry which is preliminary data.</text>
</comment>
<keyword evidence="2 9" id="KW-0963">Cytoplasm</keyword>
<sequence>MAGGRAGVADLRGPGFLNSDPTELKAALAREARALGFDCIGITEPGTIESAGQHFLEFIASGGHGDMDWLANQPERRVDPRGLWADVRSVIMLGVNYGPDSDPLAILRERTRAAISVYAQGDDYHDLIKKRLKALARWLVATAPSEVKVFVDTAAVMEKPLAQAAHLGWQGKHTNLVSREFGSWLFLGAIYTTLDLPRDGAEIDHCGSCQACLDICPTAAFPAPYKLDARRCISYLTIENKGPIPQDFRKAIGNRIYGCDDCLAACPWNKFAQEGREAKLAARDELRAPGLAELSRLDDAAFRALFTKSPVKRIGRDRFLRNVLIAIGNSGDVTLAEEARRLLDDTSPLVRGAAVWALGQLVEREEFEAAKSAALGGERDESVCKEWRAVSQT</sequence>
<dbReference type="RefSeq" id="WP_148777991.1">
    <property type="nucleotide sequence ID" value="NZ_VSSS01000077.1"/>
</dbReference>
<dbReference type="HAMAP" id="MF_00916">
    <property type="entry name" value="QueG"/>
    <property type="match status" value="1"/>
</dbReference>
<dbReference type="Proteomes" id="UP000324758">
    <property type="component" value="Unassembled WGS sequence"/>
</dbReference>
<dbReference type="OrthoDB" id="9784571at2"/>
<dbReference type="PANTHER" id="PTHR30002">
    <property type="entry name" value="EPOXYQUEUOSINE REDUCTASE"/>
    <property type="match status" value="1"/>
</dbReference>
<comment type="pathway">
    <text evidence="9">tRNA modification; tRNA-queuosine biosynthesis.</text>
</comment>
<reference evidence="11 12" key="1">
    <citation type="submission" date="2019-08" db="EMBL/GenBank/DDBJ databases">
        <title>Bradyrhizobium hipponensis sp. nov., a rhizobium isolated from a Lupinus angustifolius root nodule in Tunisia.</title>
        <authorList>
            <person name="Off K."/>
            <person name="Rejili M."/>
            <person name="Mars M."/>
            <person name="Brachmann A."/>
            <person name="Marin M."/>
        </authorList>
    </citation>
    <scope>NUCLEOTIDE SEQUENCE [LARGE SCALE GENOMIC DNA]</scope>
    <source>
        <strain evidence="11 12">CTAW71</strain>
    </source>
</reference>
<feature type="binding site" evidence="9">
    <location>
        <position position="241"/>
    </location>
    <ligand>
        <name>tRNA</name>
        <dbReference type="ChEBI" id="CHEBI:17843"/>
    </ligand>
</feature>
<feature type="binding site" evidence="9">
    <location>
        <position position="259"/>
    </location>
    <ligand>
        <name>[4Fe-4S] cluster</name>
        <dbReference type="ChEBI" id="CHEBI:49883"/>
        <label>2</label>
    </ligand>
</feature>
<dbReference type="EMBL" id="VSSS01000077">
    <property type="protein sequence ID" value="TYL86996.1"/>
    <property type="molecule type" value="Genomic_DNA"/>
</dbReference>
<keyword evidence="1 9" id="KW-0004">4Fe-4S</keyword>
<feature type="binding site" evidence="9">
    <location>
        <position position="232"/>
    </location>
    <ligand>
        <name>[4Fe-4S] cluster</name>
        <dbReference type="ChEBI" id="CHEBI:49883"/>
        <label>2</label>
    </ligand>
</feature>
<dbReference type="SUPFAM" id="SSF46548">
    <property type="entry name" value="alpha-helical ferredoxin"/>
    <property type="match status" value="1"/>
</dbReference>
<dbReference type="InterPro" id="IPR017896">
    <property type="entry name" value="4Fe4S_Fe-S-bd"/>
</dbReference>
<evidence type="ECO:0000256" key="9">
    <source>
        <dbReference type="HAMAP-Rule" id="MF_00916"/>
    </source>
</evidence>
<protein>
    <recommendedName>
        <fullName evidence="9">Epoxyqueuosine reductase</fullName>
        <ecNumber evidence="9">1.17.99.6</ecNumber>
    </recommendedName>
    <alternativeName>
        <fullName evidence="9">Queuosine biosynthesis protein QueG</fullName>
    </alternativeName>
</protein>
<feature type="binding site" evidence="9">
    <location>
        <position position="77"/>
    </location>
    <ligand>
        <name>cob(II)alamin</name>
        <dbReference type="ChEBI" id="CHEBI:16304"/>
    </ligand>
</feature>
<dbReference type="GO" id="GO:0052693">
    <property type="term" value="F:epoxyqueuosine reductase activity"/>
    <property type="evidence" value="ECO:0007669"/>
    <property type="project" value="UniProtKB-UniRule"/>
</dbReference>
<keyword evidence="4 9" id="KW-0479">Metal-binding</keyword>
<feature type="binding site" evidence="9">
    <location>
        <position position="212"/>
    </location>
    <ligand>
        <name>[4Fe-4S] cluster</name>
        <dbReference type="ChEBI" id="CHEBI:49883"/>
        <label>1</label>
    </ligand>
</feature>
<feature type="binding site" evidence="9">
    <location>
        <begin position="259"/>
        <end position="260"/>
    </location>
    <ligand>
        <name>cob(II)alamin</name>
        <dbReference type="ChEBI" id="CHEBI:16304"/>
    </ligand>
</feature>
<feature type="binding site" evidence="9">
    <location>
        <position position="216"/>
    </location>
    <ligand>
        <name>[4Fe-4S] cluster</name>
        <dbReference type="ChEBI" id="CHEBI:49883"/>
        <label>2</label>
    </ligand>
</feature>
<keyword evidence="9" id="KW-0846">Cobalamin</keyword>
<name>A0A5D3KBT9_9BRAD</name>
<dbReference type="PROSITE" id="PS00198">
    <property type="entry name" value="4FE4S_FER_1"/>
    <property type="match status" value="1"/>
</dbReference>
<comment type="subunit">
    <text evidence="9">Monomer.</text>
</comment>
<dbReference type="SUPFAM" id="SSF48371">
    <property type="entry name" value="ARM repeat"/>
    <property type="match status" value="1"/>
</dbReference>
<feature type="binding site" evidence="9">
    <location>
        <position position="262"/>
    </location>
    <ligand>
        <name>[4Fe-4S] cluster</name>
        <dbReference type="ChEBI" id="CHEBI:49883"/>
        <label>2</label>
    </ligand>
</feature>
<dbReference type="GO" id="GO:0046872">
    <property type="term" value="F:metal ion binding"/>
    <property type="evidence" value="ECO:0007669"/>
    <property type="project" value="UniProtKB-KW"/>
</dbReference>
<evidence type="ECO:0000256" key="6">
    <source>
        <dbReference type="ARBA" id="ARBA00023002"/>
    </source>
</evidence>
<dbReference type="GO" id="GO:0008616">
    <property type="term" value="P:tRNA queuosine(34) biosynthetic process"/>
    <property type="evidence" value="ECO:0007669"/>
    <property type="project" value="UniProtKB-UniRule"/>
</dbReference>
<feature type="binding site" evidence="9">
    <location>
        <position position="176"/>
    </location>
    <ligand>
        <name>cob(II)alamin</name>
        <dbReference type="ChEBI" id="CHEBI:16304"/>
    </ligand>
</feature>
<dbReference type="PROSITE" id="PS51379">
    <property type="entry name" value="4FE4S_FER_2"/>
    <property type="match status" value="1"/>
</dbReference>
<evidence type="ECO:0000259" key="10">
    <source>
        <dbReference type="PROSITE" id="PS51379"/>
    </source>
</evidence>
<comment type="catalytic activity">
    <reaction evidence="9">
        <text>epoxyqueuosine(34) in tRNA + AH2 = queuosine(34) in tRNA + A + H2O</text>
        <dbReference type="Rhea" id="RHEA:32159"/>
        <dbReference type="Rhea" id="RHEA-COMP:18571"/>
        <dbReference type="Rhea" id="RHEA-COMP:18582"/>
        <dbReference type="ChEBI" id="CHEBI:13193"/>
        <dbReference type="ChEBI" id="CHEBI:15377"/>
        <dbReference type="ChEBI" id="CHEBI:17499"/>
        <dbReference type="ChEBI" id="CHEBI:194431"/>
        <dbReference type="ChEBI" id="CHEBI:194443"/>
        <dbReference type="EC" id="1.17.99.6"/>
    </reaction>
</comment>
<feature type="binding site" evidence="9">
    <location>
        <position position="187"/>
    </location>
    <ligand>
        <name>cob(II)alamin</name>
        <dbReference type="ChEBI" id="CHEBI:16304"/>
    </ligand>
</feature>
<dbReference type="InterPro" id="IPR016024">
    <property type="entry name" value="ARM-type_fold"/>
</dbReference>
<evidence type="ECO:0000256" key="8">
    <source>
        <dbReference type="ARBA" id="ARBA00023014"/>
    </source>
</evidence>
<gene>
    <name evidence="9 11" type="primary">queG</name>
    <name evidence="11" type="ORF">FXB40_41200</name>
</gene>
<comment type="caution">
    <text evidence="9">Lacks conserved residue(s) required for the propagation of feature annotation.</text>
</comment>
<evidence type="ECO:0000256" key="3">
    <source>
        <dbReference type="ARBA" id="ARBA00022694"/>
    </source>
</evidence>
<dbReference type="InterPro" id="IPR017900">
    <property type="entry name" value="4Fe4S_Fe_S_CS"/>
</dbReference>
<dbReference type="NCBIfam" id="TIGR00276">
    <property type="entry name" value="tRNA epoxyqueuosine(34) reductase QueG"/>
    <property type="match status" value="1"/>
</dbReference>
<evidence type="ECO:0000256" key="1">
    <source>
        <dbReference type="ARBA" id="ARBA00022485"/>
    </source>
</evidence>
<dbReference type="AlphaFoldDB" id="A0A5D3KBT9"/>
<evidence type="ECO:0000256" key="2">
    <source>
        <dbReference type="ARBA" id="ARBA00022490"/>
    </source>
</evidence>
<keyword evidence="5 9" id="KW-0671">Queuosine biosynthesis</keyword>
<keyword evidence="7 9" id="KW-0408">Iron</keyword>
<keyword evidence="3 9" id="KW-0819">tRNA processing</keyword>
<comment type="cofactor">
    <cofactor evidence="9">
        <name>cob(II)alamin</name>
        <dbReference type="ChEBI" id="CHEBI:16304"/>
    </cofactor>
</comment>
<dbReference type="Gene3D" id="3.30.70.20">
    <property type="match status" value="1"/>
</dbReference>
<evidence type="ECO:0000256" key="5">
    <source>
        <dbReference type="ARBA" id="ARBA00022785"/>
    </source>
</evidence>
<dbReference type="InterPro" id="IPR004453">
    <property type="entry name" value="QueG"/>
</dbReference>
<keyword evidence="6 9" id="KW-0560">Oxidoreductase</keyword>
<dbReference type="GO" id="GO:0031419">
    <property type="term" value="F:cobalamin binding"/>
    <property type="evidence" value="ECO:0007669"/>
    <property type="project" value="UniProtKB-KW"/>
</dbReference>
<evidence type="ECO:0000256" key="4">
    <source>
        <dbReference type="ARBA" id="ARBA00022723"/>
    </source>
</evidence>
<organism evidence="11 12">
    <name type="scientific">Bradyrhizobium rifense</name>
    <dbReference type="NCBI Taxonomy" id="515499"/>
    <lineage>
        <taxon>Bacteria</taxon>
        <taxon>Pseudomonadati</taxon>
        <taxon>Pseudomonadota</taxon>
        <taxon>Alphaproteobacteria</taxon>
        <taxon>Hyphomicrobiales</taxon>
        <taxon>Nitrobacteraceae</taxon>
        <taxon>Bradyrhizobium</taxon>
    </lineage>
</organism>
<keyword evidence="8 9" id="KW-0411">Iron-sulfur</keyword>
<feature type="domain" description="4Fe-4S ferredoxin-type" evidence="10">
    <location>
        <begin position="197"/>
        <end position="226"/>
    </location>
</feature>
<keyword evidence="12" id="KW-1185">Reference proteome</keyword>
<accession>A0A5D3KBT9</accession>
<dbReference type="GO" id="GO:0051539">
    <property type="term" value="F:4 iron, 4 sulfur cluster binding"/>
    <property type="evidence" value="ECO:0007669"/>
    <property type="project" value="UniProtKB-KW"/>
</dbReference>
<dbReference type="InterPro" id="IPR013542">
    <property type="entry name" value="QueG_DUF1730"/>
</dbReference>
<comment type="cofactor">
    <cofactor evidence="9">
        <name>[4Fe-4S] cluster</name>
        <dbReference type="ChEBI" id="CHEBI:49883"/>
    </cofactor>
    <text evidence="9">Binds 2 [4Fe-4S] clusters per monomer.</text>
</comment>
<dbReference type="Pfam" id="PF08331">
    <property type="entry name" value="QueG_DUF1730"/>
    <property type="match status" value="1"/>
</dbReference>
<keyword evidence="9" id="KW-0170">Cobalt</keyword>
<evidence type="ECO:0000256" key="7">
    <source>
        <dbReference type="ARBA" id="ARBA00023004"/>
    </source>
</evidence>
<dbReference type="GO" id="GO:0005737">
    <property type="term" value="C:cytoplasm"/>
    <property type="evidence" value="ECO:0007669"/>
    <property type="project" value="UniProtKB-SubCell"/>
</dbReference>
<comment type="subcellular location">
    <subcellularLocation>
        <location evidence="9">Cytoplasm</location>
    </subcellularLocation>
</comment>
<feature type="binding site" evidence="9">
    <location>
        <position position="266"/>
    </location>
    <ligand>
        <name>[4Fe-4S] cluster</name>
        <dbReference type="ChEBI" id="CHEBI:49883"/>
        <label>1</label>
    </ligand>
</feature>
<evidence type="ECO:0000313" key="12">
    <source>
        <dbReference type="Proteomes" id="UP000324758"/>
    </source>
</evidence>
<comment type="similarity">
    <text evidence="9">Belongs to the QueG family.</text>
</comment>
<dbReference type="PANTHER" id="PTHR30002:SF4">
    <property type="entry name" value="EPOXYQUEUOSINE REDUCTASE"/>
    <property type="match status" value="1"/>
</dbReference>
<feature type="binding site" evidence="9">
    <location>
        <position position="209"/>
    </location>
    <ligand>
        <name>[4Fe-4S] cluster</name>
        <dbReference type="ChEBI" id="CHEBI:49883"/>
        <label>1</label>
    </ligand>
</feature>
<comment type="function">
    <text evidence="9">Catalyzes the conversion of epoxyqueuosine (oQ) to queuosine (Q), which is a hypermodified base found in the wobble positions of tRNA(Asp), tRNA(Asn), tRNA(His) and tRNA(Tyr).</text>
</comment>
<dbReference type="EC" id="1.17.99.6" evidence="9"/>
<dbReference type="Pfam" id="PF13484">
    <property type="entry name" value="Fer4_16"/>
    <property type="match status" value="1"/>
</dbReference>
<dbReference type="UniPathway" id="UPA00392"/>
<feature type="binding site" evidence="9">
    <location>
        <position position="206"/>
    </location>
    <ligand>
        <name>[4Fe-4S] cluster</name>
        <dbReference type="ChEBI" id="CHEBI:49883"/>
        <label>1</label>
    </ligand>
</feature>